<organism evidence="8 9">
    <name type="scientific">Canna indica</name>
    <name type="common">Indian-shot</name>
    <dbReference type="NCBI Taxonomy" id="4628"/>
    <lineage>
        <taxon>Eukaryota</taxon>
        <taxon>Viridiplantae</taxon>
        <taxon>Streptophyta</taxon>
        <taxon>Embryophyta</taxon>
        <taxon>Tracheophyta</taxon>
        <taxon>Spermatophyta</taxon>
        <taxon>Magnoliopsida</taxon>
        <taxon>Liliopsida</taxon>
        <taxon>Zingiberales</taxon>
        <taxon>Cannaceae</taxon>
        <taxon>Canna</taxon>
    </lineage>
</organism>
<comment type="cofactor">
    <cofactor evidence="6">
        <name>Fe(2+)</name>
        <dbReference type="ChEBI" id="CHEBI:29033"/>
    </cofactor>
    <text evidence="6">Binds 1 Fe(2+) ion per subunit.</text>
</comment>
<dbReference type="InterPro" id="IPR027450">
    <property type="entry name" value="AlkB-like"/>
</dbReference>
<keyword evidence="4" id="KW-0560">Oxidoreductase</keyword>
<feature type="binding site" evidence="6">
    <location>
        <position position="80"/>
    </location>
    <ligand>
        <name>Fe cation</name>
        <dbReference type="ChEBI" id="CHEBI:24875"/>
        <note>catalytic</note>
    </ligand>
</feature>
<feature type="domain" description="Alpha-ketoglutarate-dependent dioxygenase AlkB-like" evidence="7">
    <location>
        <begin position="34"/>
        <end position="131"/>
    </location>
</feature>
<dbReference type="EMBL" id="CP136896">
    <property type="protein sequence ID" value="WOL12843.1"/>
    <property type="molecule type" value="Genomic_DNA"/>
</dbReference>
<evidence type="ECO:0000256" key="2">
    <source>
        <dbReference type="ARBA" id="ARBA00022723"/>
    </source>
</evidence>
<reference evidence="8 9" key="1">
    <citation type="submission" date="2023-10" db="EMBL/GenBank/DDBJ databases">
        <title>Chromosome-scale genome assembly provides insights into flower coloration mechanisms of Canna indica.</title>
        <authorList>
            <person name="Li C."/>
        </authorList>
    </citation>
    <scope>NUCLEOTIDE SEQUENCE [LARGE SCALE GENOMIC DNA]</scope>
    <source>
        <tissue evidence="8">Flower</tissue>
    </source>
</reference>
<proteinExistence type="inferred from homology"/>
<keyword evidence="5 6" id="KW-0408">Iron</keyword>
<dbReference type="GO" id="GO:0005737">
    <property type="term" value="C:cytoplasm"/>
    <property type="evidence" value="ECO:0007669"/>
    <property type="project" value="TreeGrafter"/>
</dbReference>
<dbReference type="AlphaFoldDB" id="A0AAQ3KPU3"/>
<feature type="binding site" evidence="6">
    <location>
        <position position="82"/>
    </location>
    <ligand>
        <name>Fe cation</name>
        <dbReference type="ChEBI" id="CHEBI:24875"/>
        <note>catalytic</note>
    </ligand>
</feature>
<sequence length="153" mass="16792">MIEGIRVYGENISSVGGSAILMFLLSCRNYDVSLPHNKIRKELCELAKEMAAPAMSAGEEFQPEAAIVNYLVPSDMLGGHLDVMEADWSKPIVSISLACKAIFLLGGKSREDIPIAMFLRNGDVCAYGWACKRMLSWDKKADLNEILASCMTI</sequence>
<evidence type="ECO:0000256" key="6">
    <source>
        <dbReference type="PIRSR" id="PIRSR604574-2"/>
    </source>
</evidence>
<dbReference type="PANTHER" id="PTHR16557:SF11">
    <property type="entry name" value="ALPHA-KETOGLUTARATE-DEPENDENT DIOXYGENASE ALKB"/>
    <property type="match status" value="1"/>
</dbReference>
<dbReference type="GO" id="GO:0008198">
    <property type="term" value="F:ferrous iron binding"/>
    <property type="evidence" value="ECO:0007669"/>
    <property type="project" value="TreeGrafter"/>
</dbReference>
<evidence type="ECO:0000259" key="7">
    <source>
        <dbReference type="Pfam" id="PF13532"/>
    </source>
</evidence>
<evidence type="ECO:0000313" key="8">
    <source>
        <dbReference type="EMBL" id="WOL12843.1"/>
    </source>
</evidence>
<gene>
    <name evidence="8" type="ORF">Cni_G21611</name>
</gene>
<evidence type="ECO:0000313" key="9">
    <source>
        <dbReference type="Proteomes" id="UP001327560"/>
    </source>
</evidence>
<evidence type="ECO:0000256" key="3">
    <source>
        <dbReference type="ARBA" id="ARBA00022964"/>
    </source>
</evidence>
<dbReference type="PANTHER" id="PTHR16557">
    <property type="entry name" value="ALKYLATED DNA REPAIR PROTEIN ALKB-RELATED"/>
    <property type="match status" value="1"/>
</dbReference>
<dbReference type="GO" id="GO:0035516">
    <property type="term" value="F:broad specificity oxidative DNA demethylase activity"/>
    <property type="evidence" value="ECO:0007669"/>
    <property type="project" value="TreeGrafter"/>
</dbReference>
<evidence type="ECO:0000256" key="5">
    <source>
        <dbReference type="ARBA" id="ARBA00023004"/>
    </source>
</evidence>
<dbReference type="GO" id="GO:0035515">
    <property type="term" value="F:oxidative RNA demethylase activity"/>
    <property type="evidence" value="ECO:0007669"/>
    <property type="project" value="TreeGrafter"/>
</dbReference>
<dbReference type="GO" id="GO:0035513">
    <property type="term" value="P:oxidative RNA demethylation"/>
    <property type="evidence" value="ECO:0007669"/>
    <property type="project" value="TreeGrafter"/>
</dbReference>
<dbReference type="PROSITE" id="PS51257">
    <property type="entry name" value="PROKAR_LIPOPROTEIN"/>
    <property type="match status" value="1"/>
</dbReference>
<name>A0AAQ3KPU3_9LILI</name>
<keyword evidence="2 6" id="KW-0479">Metal-binding</keyword>
<protein>
    <recommendedName>
        <fullName evidence="7">Alpha-ketoglutarate-dependent dioxygenase AlkB-like domain-containing protein</fullName>
    </recommendedName>
</protein>
<accession>A0AAQ3KPU3</accession>
<keyword evidence="3" id="KW-0223">Dioxygenase</keyword>
<dbReference type="Proteomes" id="UP001327560">
    <property type="component" value="Chromosome 7"/>
</dbReference>
<evidence type="ECO:0000256" key="1">
    <source>
        <dbReference type="ARBA" id="ARBA00007879"/>
    </source>
</evidence>
<keyword evidence="9" id="KW-1185">Reference proteome</keyword>
<comment type="similarity">
    <text evidence="1">Belongs to the alkB family.</text>
</comment>
<dbReference type="InterPro" id="IPR037151">
    <property type="entry name" value="AlkB-like_sf"/>
</dbReference>
<dbReference type="InterPro" id="IPR004574">
    <property type="entry name" value="Alkb"/>
</dbReference>
<dbReference type="SUPFAM" id="SSF51197">
    <property type="entry name" value="Clavaminate synthase-like"/>
    <property type="match status" value="1"/>
</dbReference>
<evidence type="ECO:0000256" key="4">
    <source>
        <dbReference type="ARBA" id="ARBA00023002"/>
    </source>
</evidence>
<dbReference type="Gene3D" id="2.60.120.590">
    <property type="entry name" value="Alpha-ketoglutarate-dependent dioxygenase AlkB-like"/>
    <property type="match status" value="1"/>
</dbReference>
<dbReference type="Pfam" id="PF13532">
    <property type="entry name" value="2OG-FeII_Oxy_2"/>
    <property type="match status" value="1"/>
</dbReference>